<name>A0A5J6LAD2_9GAMM</name>
<evidence type="ECO:0000313" key="2">
    <source>
        <dbReference type="EMBL" id="QEW05338.1"/>
    </source>
</evidence>
<dbReference type="Pfam" id="PF14341">
    <property type="entry name" value="PilX_N"/>
    <property type="match status" value="1"/>
</dbReference>
<dbReference type="AlphaFoldDB" id="A0A5J6LAD2"/>
<keyword evidence="3" id="KW-1185">Reference proteome</keyword>
<dbReference type="EMBL" id="CP044222">
    <property type="protein sequence ID" value="QEW05338.1"/>
    <property type="molecule type" value="Genomic_DNA"/>
</dbReference>
<evidence type="ECO:0000259" key="1">
    <source>
        <dbReference type="Pfam" id="PF14341"/>
    </source>
</evidence>
<feature type="domain" description="Type 4 fimbrial biogenesis protein PilX N-terminal" evidence="1">
    <location>
        <begin position="9"/>
        <end position="58"/>
    </location>
</feature>
<protein>
    <recommendedName>
        <fullName evidence="1">Type 4 fimbrial biogenesis protein PilX N-terminal domain-containing protein</fullName>
    </recommendedName>
</protein>
<organism evidence="2 3">
    <name type="scientific">Nitrincola iocasae</name>
    <dbReference type="NCBI Taxonomy" id="2614693"/>
    <lineage>
        <taxon>Bacteria</taxon>
        <taxon>Pseudomonadati</taxon>
        <taxon>Pseudomonadota</taxon>
        <taxon>Gammaproteobacteria</taxon>
        <taxon>Oceanospirillales</taxon>
        <taxon>Oceanospirillaceae</taxon>
        <taxon>Nitrincola</taxon>
    </lineage>
</organism>
<accession>A0A5J6LAD2</accession>
<proteinExistence type="predicted"/>
<dbReference type="RefSeq" id="WP_151053383.1">
    <property type="nucleotide sequence ID" value="NZ_CP044222.1"/>
</dbReference>
<gene>
    <name evidence="2" type="ORF">F5I99_01860</name>
</gene>
<dbReference type="InterPro" id="IPR025746">
    <property type="entry name" value="PilX_N_dom"/>
</dbReference>
<dbReference type="KEGG" id="nik:F5I99_01860"/>
<evidence type="ECO:0000313" key="3">
    <source>
        <dbReference type="Proteomes" id="UP000325606"/>
    </source>
</evidence>
<dbReference type="Proteomes" id="UP000325606">
    <property type="component" value="Chromosome"/>
</dbReference>
<reference evidence="2 3" key="1">
    <citation type="submission" date="2019-09" db="EMBL/GenBank/DDBJ databases">
        <title>Nitrincola iocasae sp. nov., a bacterium isolated from the sediment collected at a cold seep field in South China Sea.</title>
        <authorList>
            <person name="Zhang H."/>
            <person name="Wang H."/>
            <person name="Li C."/>
        </authorList>
    </citation>
    <scope>NUCLEOTIDE SEQUENCE [LARGE SCALE GENOMIC DNA]</scope>
    <source>
        <strain evidence="2 3">KXZD1103</strain>
    </source>
</reference>
<sequence length="147" mass="16745">MQLQLKSMQGNSLLVTLIFLSVIAMLTFSAAVNSQLQQRMSHNLHLKVQADEAADAGVMAFYTWLCADPDHWESEDWDSLINGEIAAHSYYEILADQLDWDGDYVTVTVRGAVKSDLDDLSNSLLRVEFYRSEEDGRVYLHNWTELL</sequence>